<dbReference type="InterPro" id="IPR016181">
    <property type="entry name" value="Acyl_CoA_acyltransferase"/>
</dbReference>
<name>A0A3B0VW78_9ZZZZ</name>
<evidence type="ECO:0000313" key="2">
    <source>
        <dbReference type="EMBL" id="VAW36476.1"/>
    </source>
</evidence>
<organism evidence="2">
    <name type="scientific">hydrothermal vent metagenome</name>
    <dbReference type="NCBI Taxonomy" id="652676"/>
    <lineage>
        <taxon>unclassified sequences</taxon>
        <taxon>metagenomes</taxon>
        <taxon>ecological metagenomes</taxon>
    </lineage>
</organism>
<dbReference type="Pfam" id="PF09924">
    <property type="entry name" value="LPG_synthase_C"/>
    <property type="match status" value="1"/>
</dbReference>
<dbReference type="InterPro" id="IPR016732">
    <property type="entry name" value="UCP018688"/>
</dbReference>
<proteinExistence type="predicted"/>
<dbReference type="PIRSF" id="PIRSF018688">
    <property type="entry name" value="UCP018688"/>
    <property type="match status" value="1"/>
</dbReference>
<evidence type="ECO:0000259" key="1">
    <source>
        <dbReference type="Pfam" id="PF09924"/>
    </source>
</evidence>
<dbReference type="EMBL" id="UOEX01000174">
    <property type="protein sequence ID" value="VAW36476.1"/>
    <property type="molecule type" value="Genomic_DNA"/>
</dbReference>
<protein>
    <recommendedName>
        <fullName evidence="1">Phosphatidylglycerol lysyltransferase C-terminal domain-containing protein</fullName>
    </recommendedName>
</protein>
<gene>
    <name evidence="2" type="ORF">MNBD_DELTA03-926</name>
</gene>
<dbReference type="Gene3D" id="3.40.630.30">
    <property type="match status" value="1"/>
</dbReference>
<sequence length="284" mass="33114">MPEYRRHLDAASQAASDYSFVNIWAWAQEYGLTWAWDNDLVWLRQSLPYPAYWAPVGNWEAADWQPRLLELAEKLPIIRVPEKLAGLWQSQAANIISGEEAREHWDYIYNTSELITLKGRKFHKKKNLLNQFKSKHDWHYIPMEQPFVDQVLKMQLNWCTWRNCEASAGLAAEDRVISKVLHDYAALPDLLGGIIMVNEFDVAAFVVAEVIRPDTLIIHFEKGMGGYKGIYQAINQMFLAANPEFVFVNREQDLGNEGLRKAKMSYNPVKFIKKYTFKWLRRNS</sequence>
<dbReference type="SUPFAM" id="SSF55729">
    <property type="entry name" value="Acyl-CoA N-acyltransferases (Nat)"/>
    <property type="match status" value="2"/>
</dbReference>
<dbReference type="InterPro" id="IPR024320">
    <property type="entry name" value="LPG_synthase_C"/>
</dbReference>
<feature type="domain" description="Phosphatidylglycerol lysyltransferase C-terminal" evidence="1">
    <location>
        <begin position="13"/>
        <end position="276"/>
    </location>
</feature>
<accession>A0A3B0VW78</accession>
<dbReference type="PANTHER" id="PTHR41373">
    <property type="entry name" value="DUF2156 DOMAIN-CONTAINING PROTEIN"/>
    <property type="match status" value="1"/>
</dbReference>
<dbReference type="AlphaFoldDB" id="A0A3B0VW78"/>
<dbReference type="PANTHER" id="PTHR41373:SF1">
    <property type="entry name" value="PHOSPHATIDYLGLYCEROL LYSYLTRANSFERASE C-TERMINAL DOMAIN-CONTAINING PROTEIN"/>
    <property type="match status" value="1"/>
</dbReference>
<reference evidence="2" key="1">
    <citation type="submission" date="2018-06" db="EMBL/GenBank/DDBJ databases">
        <authorList>
            <person name="Zhirakovskaya E."/>
        </authorList>
    </citation>
    <scope>NUCLEOTIDE SEQUENCE</scope>
</reference>